<dbReference type="InterPro" id="IPR025924">
    <property type="entry name" value="YHYH_dom"/>
</dbReference>
<evidence type="ECO:0000259" key="4">
    <source>
        <dbReference type="Pfam" id="PF00884"/>
    </source>
</evidence>
<dbReference type="PROSITE" id="PS51257">
    <property type="entry name" value="PROKAR_LIPOPROTEIN"/>
    <property type="match status" value="1"/>
</dbReference>
<dbReference type="Pfam" id="PF14240">
    <property type="entry name" value="YHYH"/>
    <property type="match status" value="1"/>
</dbReference>
<dbReference type="GO" id="GO:0004065">
    <property type="term" value="F:arylsulfatase activity"/>
    <property type="evidence" value="ECO:0007669"/>
    <property type="project" value="TreeGrafter"/>
</dbReference>
<dbReference type="Proteomes" id="UP001156601">
    <property type="component" value="Unassembled WGS sequence"/>
</dbReference>
<comment type="similarity">
    <text evidence="1">Belongs to the sulfatase family.</text>
</comment>
<feature type="compositionally biased region" description="Low complexity" evidence="3">
    <location>
        <begin position="89"/>
        <end position="98"/>
    </location>
</feature>
<feature type="domain" description="YHYH" evidence="5">
    <location>
        <begin position="589"/>
        <end position="782"/>
    </location>
</feature>
<dbReference type="InterPro" id="IPR000917">
    <property type="entry name" value="Sulfatase_N"/>
</dbReference>
<reference evidence="6" key="1">
    <citation type="journal article" date="2014" name="Int. J. Syst. Evol. Microbiol.">
        <title>Complete genome sequence of Corynebacterium casei LMG S-19264T (=DSM 44701T), isolated from a smear-ripened cheese.</title>
        <authorList>
            <consortium name="US DOE Joint Genome Institute (JGI-PGF)"/>
            <person name="Walter F."/>
            <person name="Albersmeier A."/>
            <person name="Kalinowski J."/>
            <person name="Ruckert C."/>
        </authorList>
    </citation>
    <scope>NUCLEOTIDE SEQUENCE</scope>
    <source>
        <strain evidence="6">NBRC 110023</strain>
    </source>
</reference>
<protein>
    <recommendedName>
        <fullName evidence="8">N-acetylgalactosamine 6-sulfatase (GALNS)</fullName>
    </recommendedName>
</protein>
<sequence length="790" mass="85457">MTTYKILSLLILLITVYGCGGGGNSNSNNDLPSQTPTTPSSPVDEDTTGNESSGTDDTGNDDTGNDDTGNDDIVDDNTGNETNVDDDTNTGNDSTSGDENTNTAIQPNILLIISDDQGLDASAQYTHASDIPNTPNLNQLAANGITFENMWATPACSTTRATMITGKYGINNGVTSVPGNLSSEHEIIQQYLKNNESTENYASAVFGKWHIGVGASDTHPNDLGIEHYAGNLQNVSDYYNWQLTINGNTETNEQYHTTAVTDLTLSWINQQTNPWFAWVAYSAPHTPFHLPPQDLHNRDLLGTEEDIDNFRREYYLAAIEAMDAEIGRLLNTMPAETRENTIVLFIGDNGTPAGVIDESVYSKAQSKGSLYQGGIAVPFVVSGKGVTRQNARETALVTATDLYATIGQLAGIPTTNIYDSQSFAPLLSSEEAHIQDYIYTEYESEDTSGWAVRSHSHKLIQYEDGTQELFALTNNLEGSDNLIDNNESSTERQTLSNFAGLIVGDDPNASSPLDITNAVLNNTSKNCADYVEKYTSTVNDVNNGAIFYGDLQIAIVGDKCVFNTNAIPNHDFNDGGNAFPNDVSEQNDQFEVTTNPTQNTETTDLSLRVDNAIMLNGVKVDLLAAGCFGIGNGKVGCNDMSTPWRYDPMHAANGFNVDSHNAHAQGDGTYHYHGSPMALFSDDNGQASPVVGFAADGFPIYGSYFDDNGVIRKALPSYRLKAGNRPTGDGQPGGTYDGAFRDDYEYVDNLGDLDECNGMTINGAYAYFITDNYPYVLACFRGTPDASFNK</sequence>
<accession>A0AA37T2Z0</accession>
<dbReference type="SUPFAM" id="SSF53649">
    <property type="entry name" value="Alkaline phosphatase-like"/>
    <property type="match status" value="1"/>
</dbReference>
<evidence type="ECO:0000256" key="3">
    <source>
        <dbReference type="SAM" id="MobiDB-lite"/>
    </source>
</evidence>
<gene>
    <name evidence="6" type="ORF">GCM10007852_40020</name>
</gene>
<dbReference type="PANTHER" id="PTHR42693:SF53">
    <property type="entry name" value="ENDO-4-O-SULFATASE"/>
    <property type="match status" value="1"/>
</dbReference>
<feature type="compositionally biased region" description="Acidic residues" evidence="3">
    <location>
        <begin position="58"/>
        <end position="75"/>
    </location>
</feature>
<name>A0AA37T2Z0_9ALTE</name>
<dbReference type="AlphaFoldDB" id="A0AA37T2Z0"/>
<evidence type="ECO:0000313" key="6">
    <source>
        <dbReference type="EMBL" id="GLR73094.1"/>
    </source>
</evidence>
<organism evidence="6 7">
    <name type="scientific">Agaribacter marinus</name>
    <dbReference type="NCBI Taxonomy" id="1431249"/>
    <lineage>
        <taxon>Bacteria</taxon>
        <taxon>Pseudomonadati</taxon>
        <taxon>Pseudomonadota</taxon>
        <taxon>Gammaproteobacteria</taxon>
        <taxon>Alteromonadales</taxon>
        <taxon>Alteromonadaceae</taxon>
        <taxon>Agaribacter</taxon>
    </lineage>
</organism>
<reference evidence="6" key="2">
    <citation type="submission" date="2023-01" db="EMBL/GenBank/DDBJ databases">
        <title>Draft genome sequence of Agaribacter marinus strain NBRC 110023.</title>
        <authorList>
            <person name="Sun Q."/>
            <person name="Mori K."/>
        </authorList>
    </citation>
    <scope>NUCLEOTIDE SEQUENCE</scope>
    <source>
        <strain evidence="6">NBRC 110023</strain>
    </source>
</reference>
<dbReference type="PANTHER" id="PTHR42693">
    <property type="entry name" value="ARYLSULFATASE FAMILY MEMBER"/>
    <property type="match status" value="1"/>
</dbReference>
<dbReference type="RefSeq" id="WP_284219523.1">
    <property type="nucleotide sequence ID" value="NZ_BSOT01000020.1"/>
</dbReference>
<keyword evidence="2" id="KW-0378">Hydrolase</keyword>
<feature type="domain" description="Sulfatase N-terminal" evidence="4">
    <location>
        <begin position="107"/>
        <end position="412"/>
    </location>
</feature>
<dbReference type="InterPro" id="IPR050738">
    <property type="entry name" value="Sulfatase"/>
</dbReference>
<feature type="region of interest" description="Disordered" evidence="3">
    <location>
        <begin position="25"/>
        <end position="103"/>
    </location>
</feature>
<evidence type="ECO:0008006" key="8">
    <source>
        <dbReference type="Google" id="ProtNLM"/>
    </source>
</evidence>
<dbReference type="InterPro" id="IPR017850">
    <property type="entry name" value="Alkaline_phosphatase_core_sf"/>
</dbReference>
<evidence type="ECO:0000256" key="2">
    <source>
        <dbReference type="ARBA" id="ARBA00022801"/>
    </source>
</evidence>
<evidence type="ECO:0000256" key="1">
    <source>
        <dbReference type="ARBA" id="ARBA00008779"/>
    </source>
</evidence>
<dbReference type="Gene3D" id="3.40.720.10">
    <property type="entry name" value="Alkaline Phosphatase, subunit A"/>
    <property type="match status" value="2"/>
</dbReference>
<evidence type="ECO:0000259" key="5">
    <source>
        <dbReference type="Pfam" id="PF14240"/>
    </source>
</evidence>
<evidence type="ECO:0000313" key="7">
    <source>
        <dbReference type="Proteomes" id="UP001156601"/>
    </source>
</evidence>
<feature type="compositionally biased region" description="Low complexity" evidence="3">
    <location>
        <begin position="25"/>
        <end position="42"/>
    </location>
</feature>
<proteinExistence type="inferred from homology"/>
<dbReference type="EMBL" id="BSOT01000020">
    <property type="protein sequence ID" value="GLR73094.1"/>
    <property type="molecule type" value="Genomic_DNA"/>
</dbReference>
<dbReference type="Pfam" id="PF00884">
    <property type="entry name" value="Sulfatase"/>
    <property type="match status" value="1"/>
</dbReference>
<keyword evidence="7" id="KW-1185">Reference proteome</keyword>
<comment type="caution">
    <text evidence="6">The sequence shown here is derived from an EMBL/GenBank/DDBJ whole genome shotgun (WGS) entry which is preliminary data.</text>
</comment>